<dbReference type="PANTHER" id="PTHR43271:SF1">
    <property type="entry name" value="INNER MEMBRANE TRANSPORT PROTEIN YNFM"/>
    <property type="match status" value="1"/>
</dbReference>
<evidence type="ECO:0000313" key="12">
    <source>
        <dbReference type="Proteomes" id="UP001299970"/>
    </source>
</evidence>
<evidence type="ECO:0000256" key="4">
    <source>
        <dbReference type="ARBA" id="ARBA00022475"/>
    </source>
</evidence>
<dbReference type="RefSeq" id="WP_241039945.1">
    <property type="nucleotide sequence ID" value="NZ_BAAAJF010000021.1"/>
</dbReference>
<dbReference type="InterPro" id="IPR011701">
    <property type="entry name" value="MFS"/>
</dbReference>
<keyword evidence="4" id="KW-1003">Cell membrane</keyword>
<feature type="transmembrane region" description="Helical" evidence="9">
    <location>
        <begin position="156"/>
        <end position="178"/>
    </location>
</feature>
<feature type="transmembrane region" description="Helical" evidence="9">
    <location>
        <begin position="102"/>
        <end position="120"/>
    </location>
</feature>
<reference evidence="11 12" key="1">
    <citation type="submission" date="2022-03" db="EMBL/GenBank/DDBJ databases">
        <title>Pseudonocardia alaer sp. nov., a novel actinomycete isolated from reed forest soil.</title>
        <authorList>
            <person name="Wang L."/>
        </authorList>
    </citation>
    <scope>NUCLEOTIDE SEQUENCE [LARGE SCALE GENOMIC DNA]</scope>
    <source>
        <strain evidence="11 12">Y-16303</strain>
    </source>
</reference>
<feature type="transmembrane region" description="Helical" evidence="9">
    <location>
        <begin position="327"/>
        <end position="346"/>
    </location>
</feature>
<keyword evidence="5 9" id="KW-0812">Transmembrane</keyword>
<dbReference type="Pfam" id="PF07690">
    <property type="entry name" value="MFS_1"/>
    <property type="match status" value="1"/>
</dbReference>
<feature type="transmembrane region" description="Helical" evidence="9">
    <location>
        <begin position="126"/>
        <end position="144"/>
    </location>
</feature>
<evidence type="ECO:0000256" key="6">
    <source>
        <dbReference type="ARBA" id="ARBA00022989"/>
    </source>
</evidence>
<evidence type="ECO:0000256" key="1">
    <source>
        <dbReference type="ARBA" id="ARBA00004651"/>
    </source>
</evidence>
<accession>A0ABS9TLN2</accession>
<organism evidence="11 12">
    <name type="scientific">Pseudonocardia alaniniphila</name>
    <dbReference type="NCBI Taxonomy" id="75291"/>
    <lineage>
        <taxon>Bacteria</taxon>
        <taxon>Bacillati</taxon>
        <taxon>Actinomycetota</taxon>
        <taxon>Actinomycetes</taxon>
        <taxon>Pseudonocardiales</taxon>
        <taxon>Pseudonocardiaceae</taxon>
        <taxon>Pseudonocardia</taxon>
    </lineage>
</organism>
<evidence type="ECO:0000256" key="3">
    <source>
        <dbReference type="ARBA" id="ARBA00022448"/>
    </source>
</evidence>
<dbReference type="CDD" id="cd17324">
    <property type="entry name" value="MFS_NepI_like"/>
    <property type="match status" value="1"/>
</dbReference>
<keyword evidence="7 9" id="KW-0472">Membrane</keyword>
<evidence type="ECO:0000256" key="5">
    <source>
        <dbReference type="ARBA" id="ARBA00022692"/>
    </source>
</evidence>
<dbReference type="InterPro" id="IPR020846">
    <property type="entry name" value="MFS_dom"/>
</dbReference>
<feature type="transmembrane region" description="Helical" evidence="9">
    <location>
        <begin position="272"/>
        <end position="293"/>
    </location>
</feature>
<dbReference type="Proteomes" id="UP001299970">
    <property type="component" value="Unassembled WGS sequence"/>
</dbReference>
<evidence type="ECO:0000256" key="2">
    <source>
        <dbReference type="ARBA" id="ARBA00008335"/>
    </source>
</evidence>
<feature type="transmembrane region" description="Helical" evidence="9">
    <location>
        <begin position="305"/>
        <end position="321"/>
    </location>
</feature>
<feature type="transmembrane region" description="Helical" evidence="9">
    <location>
        <begin position="38"/>
        <end position="58"/>
    </location>
</feature>
<dbReference type="InterPro" id="IPR036259">
    <property type="entry name" value="MFS_trans_sf"/>
</dbReference>
<dbReference type="PANTHER" id="PTHR43271">
    <property type="entry name" value="BLL2771 PROTEIN"/>
    <property type="match status" value="1"/>
</dbReference>
<gene>
    <name evidence="11" type="ORF">MMF94_26700</name>
</gene>
<keyword evidence="6 9" id="KW-1133">Transmembrane helix</keyword>
<evidence type="ECO:0000256" key="8">
    <source>
        <dbReference type="SAM" id="MobiDB-lite"/>
    </source>
</evidence>
<feature type="transmembrane region" description="Helical" evidence="9">
    <location>
        <begin position="190"/>
        <end position="210"/>
    </location>
</feature>
<sequence length="445" mass="45211">MATTSSPPSSPTTSAVPQAPGRGSGHERGTPGYRRLGAAMWCAGLATFVLVYCVQGLLPTLASQFGLSSSTSSLALSATTGALAIAVVPLSTLAESWGRVRVMTIALATAAVLGVLAPLAPNFPTLVGIRALQGVAIAALPALAMSHMTREVAPRWLGSAIGLMIAGNTLGGLSGRLIAGAVADVAGWRIGLGVIGVLSIICTVAFRLVLPPAVAEAPPRVRFRELTPLTFVHLRDPGLLCLFGVGFLVMGAFVTVYNYLGFRLLAAPFDLPAQLVGLIFLGYIAGTWASTSAGRLGDRIGRRKVMWGATLVGVLGAWVTVPDNLIAVLAGLLLVTVGFFGAHSLASSWVGRRATLLPGGSPGVASSLYLCAYYLGSSIGGAVGGIAYDGAGWFGVAVYVSGLLVAALGLALWLRRLPSPQAVAPAAVVPDPGVLRGVAGDAVTG</sequence>
<dbReference type="EMBL" id="JAKXMK010000024">
    <property type="protein sequence ID" value="MCH6169303.1"/>
    <property type="molecule type" value="Genomic_DNA"/>
</dbReference>
<dbReference type="Gene3D" id="1.20.1250.20">
    <property type="entry name" value="MFS general substrate transporter like domains"/>
    <property type="match status" value="1"/>
</dbReference>
<feature type="compositionally biased region" description="Low complexity" evidence="8">
    <location>
        <begin position="1"/>
        <end position="14"/>
    </location>
</feature>
<feature type="transmembrane region" description="Helical" evidence="9">
    <location>
        <begin position="393"/>
        <end position="414"/>
    </location>
</feature>
<comment type="caution">
    <text evidence="11">The sequence shown here is derived from an EMBL/GenBank/DDBJ whole genome shotgun (WGS) entry which is preliminary data.</text>
</comment>
<feature type="transmembrane region" description="Helical" evidence="9">
    <location>
        <begin position="239"/>
        <end position="260"/>
    </location>
</feature>
<evidence type="ECO:0000259" key="10">
    <source>
        <dbReference type="PROSITE" id="PS50850"/>
    </source>
</evidence>
<feature type="domain" description="Major facilitator superfamily (MFS) profile" evidence="10">
    <location>
        <begin position="32"/>
        <end position="421"/>
    </location>
</feature>
<feature type="region of interest" description="Disordered" evidence="8">
    <location>
        <begin position="1"/>
        <end position="30"/>
    </location>
</feature>
<protein>
    <submittedName>
        <fullName evidence="11">MFS transporter</fullName>
    </submittedName>
</protein>
<keyword evidence="12" id="KW-1185">Reference proteome</keyword>
<evidence type="ECO:0000256" key="7">
    <source>
        <dbReference type="ARBA" id="ARBA00023136"/>
    </source>
</evidence>
<comment type="subcellular location">
    <subcellularLocation>
        <location evidence="1">Cell membrane</location>
        <topology evidence="1">Multi-pass membrane protein</topology>
    </subcellularLocation>
</comment>
<name>A0ABS9TLN2_9PSEU</name>
<dbReference type="PROSITE" id="PS50850">
    <property type="entry name" value="MFS"/>
    <property type="match status" value="1"/>
</dbReference>
<evidence type="ECO:0000313" key="11">
    <source>
        <dbReference type="EMBL" id="MCH6169303.1"/>
    </source>
</evidence>
<comment type="similarity">
    <text evidence="2">Belongs to the major facilitator superfamily.</text>
</comment>
<dbReference type="SUPFAM" id="SSF103473">
    <property type="entry name" value="MFS general substrate transporter"/>
    <property type="match status" value="1"/>
</dbReference>
<proteinExistence type="inferred from homology"/>
<evidence type="ECO:0000256" key="9">
    <source>
        <dbReference type="SAM" id="Phobius"/>
    </source>
</evidence>
<keyword evidence="3" id="KW-0813">Transport</keyword>
<feature type="transmembrane region" description="Helical" evidence="9">
    <location>
        <begin position="70"/>
        <end position="90"/>
    </location>
</feature>